<dbReference type="Gene3D" id="3.30.420.40">
    <property type="match status" value="1"/>
</dbReference>
<dbReference type="EMBL" id="JXTB01000122">
    <property type="protein sequence ID" value="PON61257.1"/>
    <property type="molecule type" value="Genomic_DNA"/>
</dbReference>
<keyword evidence="2" id="KW-1185">Reference proteome</keyword>
<name>A0A2P5CJN3_PARAD</name>
<evidence type="ECO:0000313" key="1">
    <source>
        <dbReference type="EMBL" id="PON61257.1"/>
    </source>
</evidence>
<reference evidence="2" key="1">
    <citation type="submission" date="2016-06" db="EMBL/GenBank/DDBJ databases">
        <title>Parallel loss of symbiosis genes in relatives of nitrogen-fixing non-legume Parasponia.</title>
        <authorList>
            <person name="Van Velzen R."/>
            <person name="Holmer R."/>
            <person name="Bu F."/>
            <person name="Rutten L."/>
            <person name="Van Zeijl A."/>
            <person name="Liu W."/>
            <person name="Santuari L."/>
            <person name="Cao Q."/>
            <person name="Sharma T."/>
            <person name="Shen D."/>
            <person name="Roswanjaya Y."/>
            <person name="Wardhani T."/>
            <person name="Kalhor M.S."/>
            <person name="Jansen J."/>
            <person name="Van den Hoogen J."/>
            <person name="Gungor B."/>
            <person name="Hartog M."/>
            <person name="Hontelez J."/>
            <person name="Verver J."/>
            <person name="Yang W.-C."/>
            <person name="Schijlen E."/>
            <person name="Repin R."/>
            <person name="Schilthuizen M."/>
            <person name="Schranz E."/>
            <person name="Heidstra R."/>
            <person name="Miyata K."/>
            <person name="Fedorova E."/>
            <person name="Kohlen W."/>
            <person name="Bisseling T."/>
            <person name="Smit S."/>
            <person name="Geurts R."/>
        </authorList>
    </citation>
    <scope>NUCLEOTIDE SEQUENCE [LARGE SCALE GENOMIC DNA]</scope>
    <source>
        <strain evidence="2">cv. WU1-14</strain>
    </source>
</reference>
<accession>A0A2P5CJN3</accession>
<organism evidence="1 2">
    <name type="scientific">Parasponia andersonii</name>
    <name type="common">Sponia andersonii</name>
    <dbReference type="NCBI Taxonomy" id="3476"/>
    <lineage>
        <taxon>Eukaryota</taxon>
        <taxon>Viridiplantae</taxon>
        <taxon>Streptophyta</taxon>
        <taxon>Embryophyta</taxon>
        <taxon>Tracheophyta</taxon>
        <taxon>Spermatophyta</taxon>
        <taxon>Magnoliopsida</taxon>
        <taxon>eudicotyledons</taxon>
        <taxon>Gunneridae</taxon>
        <taxon>Pentapetalae</taxon>
        <taxon>rosids</taxon>
        <taxon>fabids</taxon>
        <taxon>Rosales</taxon>
        <taxon>Cannabaceae</taxon>
        <taxon>Parasponia</taxon>
    </lineage>
</organism>
<sequence>MALGLRCEESLIEQELKDIVVGEAWAELWHQLDISYPVNNGIVQNWDDMRMNVAGCHITPYLVDLLSRRGYAMNWNADSETVGEIKEKLCSTSYEFMITRGSINWDLRPLSL</sequence>
<gene>
    <name evidence="1" type="ORF">PanWU01x14_146340</name>
</gene>
<dbReference type="STRING" id="3476.A0A2P5CJN3"/>
<dbReference type="AlphaFoldDB" id="A0A2P5CJN3"/>
<dbReference type="OrthoDB" id="5132116at2759"/>
<evidence type="ECO:0000313" key="2">
    <source>
        <dbReference type="Proteomes" id="UP000237105"/>
    </source>
</evidence>
<dbReference type="Gene3D" id="3.90.640.10">
    <property type="entry name" value="Actin, Chain A, domain 4"/>
    <property type="match status" value="1"/>
</dbReference>
<dbReference type="Proteomes" id="UP000237105">
    <property type="component" value="Unassembled WGS sequence"/>
</dbReference>
<protein>
    <submittedName>
        <fullName evidence="1">Actin-related protein</fullName>
    </submittedName>
</protein>
<dbReference type="SUPFAM" id="SSF53067">
    <property type="entry name" value="Actin-like ATPase domain"/>
    <property type="match status" value="1"/>
</dbReference>
<comment type="caution">
    <text evidence="1">The sequence shown here is derived from an EMBL/GenBank/DDBJ whole genome shotgun (WGS) entry which is preliminary data.</text>
</comment>
<dbReference type="InterPro" id="IPR043129">
    <property type="entry name" value="ATPase_NBD"/>
</dbReference>
<proteinExistence type="predicted"/>